<feature type="transmembrane region" description="Helical" evidence="5">
    <location>
        <begin position="220"/>
        <end position="242"/>
    </location>
</feature>
<evidence type="ECO:0000313" key="8">
    <source>
        <dbReference type="Proteomes" id="UP001367676"/>
    </source>
</evidence>
<dbReference type="Pfam" id="PF01490">
    <property type="entry name" value="Aa_trans"/>
    <property type="match status" value="1"/>
</dbReference>
<feature type="transmembrane region" description="Helical" evidence="5">
    <location>
        <begin position="292"/>
        <end position="320"/>
    </location>
</feature>
<feature type="transmembrane region" description="Helical" evidence="5">
    <location>
        <begin position="413"/>
        <end position="435"/>
    </location>
</feature>
<comment type="subcellular location">
    <subcellularLocation>
        <location evidence="1">Membrane</location>
        <topology evidence="1">Multi-pass membrane protein</topology>
    </subcellularLocation>
</comment>
<feature type="transmembrane region" description="Helical" evidence="5">
    <location>
        <begin position="340"/>
        <end position="363"/>
    </location>
</feature>
<dbReference type="GO" id="GO:0015179">
    <property type="term" value="F:L-amino acid transmembrane transporter activity"/>
    <property type="evidence" value="ECO:0007669"/>
    <property type="project" value="TreeGrafter"/>
</dbReference>
<feature type="domain" description="Amino acid transporter transmembrane" evidence="6">
    <location>
        <begin position="64"/>
        <end position="434"/>
    </location>
</feature>
<dbReference type="Proteomes" id="UP001367676">
    <property type="component" value="Unassembled WGS sequence"/>
</dbReference>
<keyword evidence="3 5" id="KW-1133">Transmembrane helix</keyword>
<proteinExistence type="predicted"/>
<evidence type="ECO:0000313" key="7">
    <source>
        <dbReference type="EMBL" id="KAK7576706.1"/>
    </source>
</evidence>
<keyword evidence="8" id="KW-1185">Reference proteome</keyword>
<dbReference type="PANTHER" id="PTHR22950">
    <property type="entry name" value="AMINO ACID TRANSPORTER"/>
    <property type="match status" value="1"/>
</dbReference>
<evidence type="ECO:0000256" key="3">
    <source>
        <dbReference type="ARBA" id="ARBA00022989"/>
    </source>
</evidence>
<feature type="transmembrane region" description="Helical" evidence="5">
    <location>
        <begin position="65"/>
        <end position="83"/>
    </location>
</feature>
<keyword evidence="2 5" id="KW-0812">Transmembrane</keyword>
<comment type="caution">
    <text evidence="7">The sequence shown here is derived from an EMBL/GenBank/DDBJ whole genome shotgun (WGS) entry which is preliminary data.</text>
</comment>
<dbReference type="InterPro" id="IPR013057">
    <property type="entry name" value="AA_transpt_TM"/>
</dbReference>
<evidence type="ECO:0000256" key="1">
    <source>
        <dbReference type="ARBA" id="ARBA00004141"/>
    </source>
</evidence>
<organism evidence="7 8">
    <name type="scientific">Parthenolecanium corni</name>
    <dbReference type="NCBI Taxonomy" id="536013"/>
    <lineage>
        <taxon>Eukaryota</taxon>
        <taxon>Metazoa</taxon>
        <taxon>Ecdysozoa</taxon>
        <taxon>Arthropoda</taxon>
        <taxon>Hexapoda</taxon>
        <taxon>Insecta</taxon>
        <taxon>Pterygota</taxon>
        <taxon>Neoptera</taxon>
        <taxon>Paraneoptera</taxon>
        <taxon>Hemiptera</taxon>
        <taxon>Sternorrhyncha</taxon>
        <taxon>Coccoidea</taxon>
        <taxon>Coccidae</taxon>
        <taxon>Parthenolecanium</taxon>
    </lineage>
</organism>
<dbReference type="PANTHER" id="PTHR22950:SF349">
    <property type="entry name" value="AMINO ACID TRANSPORTER TRANSMEMBRANE DOMAIN-CONTAINING PROTEIN"/>
    <property type="match status" value="1"/>
</dbReference>
<evidence type="ECO:0000259" key="6">
    <source>
        <dbReference type="Pfam" id="PF01490"/>
    </source>
</evidence>
<dbReference type="EMBL" id="JBBCAQ010000036">
    <property type="protein sequence ID" value="KAK7576706.1"/>
    <property type="molecule type" value="Genomic_DNA"/>
</dbReference>
<gene>
    <name evidence="7" type="ORF">V9T40_012992</name>
</gene>
<reference evidence="7 8" key="1">
    <citation type="submission" date="2024-03" db="EMBL/GenBank/DDBJ databases">
        <title>Adaptation during the transition from Ophiocordyceps entomopathogen to insect associate is accompanied by gene loss and intensified selection.</title>
        <authorList>
            <person name="Ward C.M."/>
            <person name="Onetto C.A."/>
            <person name="Borneman A.R."/>
        </authorList>
    </citation>
    <scope>NUCLEOTIDE SEQUENCE [LARGE SCALE GENOMIC DNA]</scope>
    <source>
        <strain evidence="7">AWRI1</strain>
        <tissue evidence="7">Single Adult Female</tissue>
    </source>
</reference>
<feature type="transmembrane region" description="Helical" evidence="5">
    <location>
        <begin position="526"/>
        <end position="545"/>
    </location>
</feature>
<feature type="transmembrane region" description="Helical" evidence="5">
    <location>
        <begin position="158"/>
        <end position="178"/>
    </location>
</feature>
<dbReference type="AlphaFoldDB" id="A0AAN9XZN9"/>
<name>A0AAN9XZN9_9HEMI</name>
<feature type="transmembrane region" description="Helical" evidence="5">
    <location>
        <begin position="551"/>
        <end position="571"/>
    </location>
</feature>
<sequence length="611" mass="68376">MASETSTMSANDQHLQSITSISTDRSILENRNAFSTNEKSASVCMSEEKNLYDPHDYAKVENPTSFFGTIMHVMMIIAGPGLLSIPSAFVTAGYLPGVILVAPVVFLYAHNAHMMLWSEYELCKMKRVPNLSYPEVIYHAFNEGPKLSQWFAKWGRRVSYFEFVLVWFSYYCYNYVIICQNLQVFFTNAFNLRVSVDVFLKILLFPLLCLSWIPKLKYLVPFSLIGSVCNFLSLLVIIFFLFDDPNPWQIPTKIGPLANLPMLIGTLLFNLNIAGIMIPLKNEMEKPKKFLSPFGVLLVSFVPTTIIQTLFSLICALKYGDTISPSVAENLPNDDMFAQTGILLSSMALLAQQPLFMFVPFDIIWNHLLRKNSKCIQKSHYQYLLKTMLVMLSLVVSMIIPDVFLFLSFSGTVGTSIDSLIFPALVNTIVVWKICQGKWKSSRFSDSQNFVMLNPSFQPDEPAWHTGLENGSAVSINGDNVSAFKEPHSGSVIGEKPEEVLSRTKYTVSKGYDPHDFGNAENATSFLGVVTHIIVISFGPTLLSIPAAFVSVGYGTGFVGTILTVFMYAYCMRMIVSCEYELCQRGKVPNMTYIGMLNKSLGELLVGLIVT</sequence>
<accession>A0AAN9XZN9</accession>
<feature type="transmembrane region" description="Helical" evidence="5">
    <location>
        <begin position="383"/>
        <end position="407"/>
    </location>
</feature>
<evidence type="ECO:0000256" key="5">
    <source>
        <dbReference type="SAM" id="Phobius"/>
    </source>
</evidence>
<protein>
    <recommendedName>
        <fullName evidence="6">Amino acid transporter transmembrane domain-containing protein</fullName>
    </recommendedName>
</protein>
<evidence type="ECO:0000256" key="4">
    <source>
        <dbReference type="ARBA" id="ARBA00023136"/>
    </source>
</evidence>
<dbReference type="GO" id="GO:0005774">
    <property type="term" value="C:vacuolar membrane"/>
    <property type="evidence" value="ECO:0007669"/>
    <property type="project" value="TreeGrafter"/>
</dbReference>
<evidence type="ECO:0000256" key="2">
    <source>
        <dbReference type="ARBA" id="ARBA00022692"/>
    </source>
</evidence>
<keyword evidence="4 5" id="KW-0472">Membrane</keyword>
<feature type="transmembrane region" description="Helical" evidence="5">
    <location>
        <begin position="89"/>
        <end position="109"/>
    </location>
</feature>
<feature type="transmembrane region" description="Helical" evidence="5">
    <location>
        <begin position="190"/>
        <end position="213"/>
    </location>
</feature>
<feature type="transmembrane region" description="Helical" evidence="5">
    <location>
        <begin position="262"/>
        <end position="280"/>
    </location>
</feature>